<reference evidence="1" key="1">
    <citation type="submission" date="2023-06" db="EMBL/GenBank/DDBJ databases">
        <title>Genome-scale phylogeny and comparative genomics of the fungal order Sordariales.</title>
        <authorList>
            <consortium name="Lawrence Berkeley National Laboratory"/>
            <person name="Hensen N."/>
            <person name="Bonometti L."/>
            <person name="Westerberg I."/>
            <person name="Brannstrom I.O."/>
            <person name="Guillou S."/>
            <person name="Cros-Aarteil S."/>
            <person name="Calhoun S."/>
            <person name="Haridas S."/>
            <person name="Kuo A."/>
            <person name="Mondo S."/>
            <person name="Pangilinan J."/>
            <person name="Riley R."/>
            <person name="LaButti K."/>
            <person name="Andreopoulos B."/>
            <person name="Lipzen A."/>
            <person name="Chen C."/>
            <person name="Yanf M."/>
            <person name="Daum C."/>
            <person name="Ng V."/>
            <person name="Clum A."/>
            <person name="Steindorff A."/>
            <person name="Ohm R."/>
            <person name="Martin F."/>
            <person name="Silar P."/>
            <person name="Natvig D."/>
            <person name="Lalanne C."/>
            <person name="Gautier V."/>
            <person name="Ament-velasquez S.L."/>
            <person name="Kruys A."/>
            <person name="Hutchinson M.I."/>
            <person name="Powell A.J."/>
            <person name="Barry K."/>
            <person name="Miller A.N."/>
            <person name="Grigoriev I.V."/>
            <person name="Debuchy R."/>
            <person name="Gladieux P."/>
            <person name="Thoren M.H."/>
            <person name="Johannesson H."/>
        </authorList>
    </citation>
    <scope>NUCLEOTIDE SEQUENCE</scope>
    <source>
        <strain evidence="1">SMH3391-2</strain>
    </source>
</reference>
<proteinExistence type="predicted"/>
<evidence type="ECO:0000313" key="2">
    <source>
        <dbReference type="Proteomes" id="UP001174934"/>
    </source>
</evidence>
<accession>A0AA39WD21</accession>
<comment type="caution">
    <text evidence="1">The sequence shown here is derived from an EMBL/GenBank/DDBJ whole genome shotgun (WGS) entry which is preliminary data.</text>
</comment>
<sequence length="228" mass="25690">MCYVLSLLDCGVHINHRRPAFWTSCEIEYYPQYLELPYHIETRIALQDGLYGCSDKTCSEVRKGRKSVTKDCQAAASAADAAKAWVVVAAEYQWAAADAAAAAAEAEVRINRQNRAKQVMDCYQELFDTDQISAFITRLRTTPGRPEDWQAITEAEGRVAEFKRLSELVESRPAQLRLEMKKLARGEMDLDEFQTIRSSRKDDMISRCSGIMDDFANTGSRTLALAES</sequence>
<dbReference type="AlphaFoldDB" id="A0AA39WD21"/>
<protein>
    <submittedName>
        <fullName evidence="1">Uncharacterized protein</fullName>
    </submittedName>
</protein>
<dbReference type="EMBL" id="JAULSR010000009">
    <property type="protein sequence ID" value="KAK0612671.1"/>
    <property type="molecule type" value="Genomic_DNA"/>
</dbReference>
<dbReference type="Proteomes" id="UP001174934">
    <property type="component" value="Unassembled WGS sequence"/>
</dbReference>
<name>A0AA39WD21_9PEZI</name>
<evidence type="ECO:0000313" key="1">
    <source>
        <dbReference type="EMBL" id="KAK0612671.1"/>
    </source>
</evidence>
<keyword evidence="2" id="KW-1185">Reference proteome</keyword>
<gene>
    <name evidence="1" type="ORF">B0T17DRAFT_511843</name>
</gene>
<organism evidence="1 2">
    <name type="scientific">Bombardia bombarda</name>
    <dbReference type="NCBI Taxonomy" id="252184"/>
    <lineage>
        <taxon>Eukaryota</taxon>
        <taxon>Fungi</taxon>
        <taxon>Dikarya</taxon>
        <taxon>Ascomycota</taxon>
        <taxon>Pezizomycotina</taxon>
        <taxon>Sordariomycetes</taxon>
        <taxon>Sordariomycetidae</taxon>
        <taxon>Sordariales</taxon>
        <taxon>Lasiosphaeriaceae</taxon>
        <taxon>Bombardia</taxon>
    </lineage>
</organism>